<protein>
    <recommendedName>
        <fullName evidence="4">SnoaL-like domain-containing protein</fullName>
    </recommendedName>
</protein>
<organism evidence="2 3">
    <name type="scientific">Apiospora saccharicola</name>
    <dbReference type="NCBI Taxonomy" id="335842"/>
    <lineage>
        <taxon>Eukaryota</taxon>
        <taxon>Fungi</taxon>
        <taxon>Dikarya</taxon>
        <taxon>Ascomycota</taxon>
        <taxon>Pezizomycotina</taxon>
        <taxon>Sordariomycetes</taxon>
        <taxon>Xylariomycetidae</taxon>
        <taxon>Amphisphaeriales</taxon>
        <taxon>Apiosporaceae</taxon>
        <taxon>Apiospora</taxon>
    </lineage>
</organism>
<dbReference type="Proteomes" id="UP001446871">
    <property type="component" value="Unassembled WGS sequence"/>
</dbReference>
<reference evidence="2 3" key="1">
    <citation type="submission" date="2023-01" db="EMBL/GenBank/DDBJ databases">
        <title>Analysis of 21 Apiospora genomes using comparative genomics revels a genus with tremendous synthesis potential of carbohydrate active enzymes and secondary metabolites.</title>
        <authorList>
            <person name="Sorensen T."/>
        </authorList>
    </citation>
    <scope>NUCLEOTIDE SEQUENCE [LARGE SCALE GENOMIC DNA]</scope>
    <source>
        <strain evidence="2 3">CBS 83171</strain>
    </source>
</reference>
<feature type="signal peptide" evidence="1">
    <location>
        <begin position="1"/>
        <end position="18"/>
    </location>
</feature>
<evidence type="ECO:0008006" key="4">
    <source>
        <dbReference type="Google" id="ProtNLM"/>
    </source>
</evidence>
<feature type="chain" id="PRO_5047090186" description="SnoaL-like domain-containing protein" evidence="1">
    <location>
        <begin position="19"/>
        <end position="186"/>
    </location>
</feature>
<dbReference type="PANTHER" id="PTHR39401:SF1">
    <property type="entry name" value="SNOAL-LIKE DOMAIN-CONTAINING PROTEIN"/>
    <property type="match status" value="1"/>
</dbReference>
<gene>
    <name evidence="2" type="ORF">PG996_013090</name>
</gene>
<dbReference type="InterPro" id="IPR032710">
    <property type="entry name" value="NTF2-like_dom_sf"/>
</dbReference>
<evidence type="ECO:0000313" key="3">
    <source>
        <dbReference type="Proteomes" id="UP001446871"/>
    </source>
</evidence>
<dbReference type="EMBL" id="JAQQWM010000008">
    <property type="protein sequence ID" value="KAK8053789.1"/>
    <property type="molecule type" value="Genomic_DNA"/>
</dbReference>
<dbReference type="SUPFAM" id="SSF54427">
    <property type="entry name" value="NTF2-like"/>
    <property type="match status" value="1"/>
</dbReference>
<keyword evidence="3" id="KW-1185">Reference proteome</keyword>
<name>A0ABR1U4G0_9PEZI</name>
<evidence type="ECO:0000256" key="1">
    <source>
        <dbReference type="SAM" id="SignalP"/>
    </source>
</evidence>
<comment type="caution">
    <text evidence="2">The sequence shown here is derived from an EMBL/GenBank/DDBJ whole genome shotgun (WGS) entry which is preliminary data.</text>
</comment>
<proteinExistence type="predicted"/>
<accession>A0ABR1U4G0</accession>
<keyword evidence="1" id="KW-0732">Signal</keyword>
<dbReference type="PANTHER" id="PTHR39401">
    <property type="entry name" value="SNOAL-LIKE DOMAIN-CONTAINING PROTEIN"/>
    <property type="match status" value="1"/>
</dbReference>
<sequence length="186" mass="19697">MKLSHAIASLPLLGAAAAVEMSRYAPASGVEPAFASYLKESVYFSYVLRLYSSAEDASATTTFTDFFTPTGQLLVLGNVATGADAIVALKQQLLPAAGTKHWNHRPNATTVDSETAGQKTYQVLGVIETRFDGGNCSQAYYSTRFTVTKDTAGAVQLTPHTGSLVAYDDFIVDPPESPTHIPCGGI</sequence>
<evidence type="ECO:0000313" key="2">
    <source>
        <dbReference type="EMBL" id="KAK8053789.1"/>
    </source>
</evidence>